<dbReference type="InterPro" id="IPR051127">
    <property type="entry name" value="Fungal_SecMet_Regulators"/>
</dbReference>
<evidence type="ECO:0000259" key="6">
    <source>
        <dbReference type="PROSITE" id="PS50048"/>
    </source>
</evidence>
<dbReference type="CDD" id="cd00067">
    <property type="entry name" value="GAL4"/>
    <property type="match status" value="1"/>
</dbReference>
<dbReference type="InterPro" id="IPR036864">
    <property type="entry name" value="Zn2-C6_fun-type_DNA-bd_sf"/>
</dbReference>
<comment type="caution">
    <text evidence="7">The sequence shown here is derived from an EMBL/GenBank/DDBJ whole genome shotgun (WGS) entry which is preliminary data.</text>
</comment>
<accession>A0A3A2ZU84</accession>
<dbReference type="GO" id="GO:0000981">
    <property type="term" value="F:DNA-binding transcription factor activity, RNA polymerase II-specific"/>
    <property type="evidence" value="ECO:0007669"/>
    <property type="project" value="InterPro"/>
</dbReference>
<dbReference type="Pfam" id="PF00172">
    <property type="entry name" value="Zn_clus"/>
    <property type="match status" value="1"/>
</dbReference>
<evidence type="ECO:0000313" key="8">
    <source>
        <dbReference type="Proteomes" id="UP000266188"/>
    </source>
</evidence>
<dbReference type="Proteomes" id="UP000266188">
    <property type="component" value="Unassembled WGS sequence"/>
</dbReference>
<dbReference type="EMBL" id="MVGC01000035">
    <property type="protein sequence ID" value="RJE25883.1"/>
    <property type="molecule type" value="Genomic_DNA"/>
</dbReference>
<feature type="compositionally biased region" description="Polar residues" evidence="5">
    <location>
        <begin position="68"/>
        <end position="88"/>
    </location>
</feature>
<feature type="domain" description="Zn(2)-C6 fungal-type" evidence="6">
    <location>
        <begin position="17"/>
        <end position="48"/>
    </location>
</feature>
<dbReference type="STRING" id="2070753.A0A3A2ZU84"/>
<dbReference type="Gene3D" id="4.10.240.10">
    <property type="entry name" value="Zn(2)-C6 fungal-type DNA-binding domain"/>
    <property type="match status" value="1"/>
</dbReference>
<organism evidence="7 8">
    <name type="scientific">Aspergillus sclerotialis</name>
    <dbReference type="NCBI Taxonomy" id="2070753"/>
    <lineage>
        <taxon>Eukaryota</taxon>
        <taxon>Fungi</taxon>
        <taxon>Dikarya</taxon>
        <taxon>Ascomycota</taxon>
        <taxon>Pezizomycotina</taxon>
        <taxon>Eurotiomycetes</taxon>
        <taxon>Eurotiomycetidae</taxon>
        <taxon>Eurotiales</taxon>
        <taxon>Aspergillaceae</taxon>
        <taxon>Aspergillus</taxon>
        <taxon>Aspergillus subgen. Polypaecilum</taxon>
    </lineage>
</organism>
<feature type="compositionally biased region" description="Basic residues" evidence="5">
    <location>
        <begin position="55"/>
        <end position="64"/>
    </location>
</feature>
<feature type="compositionally biased region" description="Polar residues" evidence="5">
    <location>
        <begin position="95"/>
        <end position="109"/>
    </location>
</feature>
<evidence type="ECO:0000256" key="3">
    <source>
        <dbReference type="ARBA" id="ARBA00023163"/>
    </source>
</evidence>
<dbReference type="PROSITE" id="PS50048">
    <property type="entry name" value="ZN2_CY6_FUNGAL_2"/>
    <property type="match status" value="1"/>
</dbReference>
<dbReference type="PROSITE" id="PS00463">
    <property type="entry name" value="ZN2_CY6_FUNGAL_1"/>
    <property type="match status" value="1"/>
</dbReference>
<dbReference type="SMART" id="SM00066">
    <property type="entry name" value="GAL4"/>
    <property type="match status" value="1"/>
</dbReference>
<evidence type="ECO:0000256" key="2">
    <source>
        <dbReference type="ARBA" id="ARBA00023125"/>
    </source>
</evidence>
<dbReference type="GO" id="GO:0008270">
    <property type="term" value="F:zinc ion binding"/>
    <property type="evidence" value="ECO:0007669"/>
    <property type="project" value="InterPro"/>
</dbReference>
<evidence type="ECO:0000256" key="1">
    <source>
        <dbReference type="ARBA" id="ARBA00023015"/>
    </source>
</evidence>
<keyword evidence="1" id="KW-0805">Transcription regulation</keyword>
<dbReference type="GO" id="GO:0000978">
    <property type="term" value="F:RNA polymerase II cis-regulatory region sequence-specific DNA binding"/>
    <property type="evidence" value="ECO:0007669"/>
    <property type="project" value="TreeGrafter"/>
</dbReference>
<reference evidence="8" key="1">
    <citation type="submission" date="2017-02" db="EMBL/GenBank/DDBJ databases">
        <authorList>
            <person name="Tafer H."/>
            <person name="Lopandic K."/>
        </authorList>
    </citation>
    <scope>NUCLEOTIDE SEQUENCE [LARGE SCALE GENOMIC DNA]</scope>
    <source>
        <strain evidence="8">CBS 366.77</strain>
    </source>
</reference>
<evidence type="ECO:0000313" key="7">
    <source>
        <dbReference type="EMBL" id="RJE25883.1"/>
    </source>
</evidence>
<keyword evidence="8" id="KW-1185">Reference proteome</keyword>
<dbReference type="SUPFAM" id="SSF57701">
    <property type="entry name" value="Zn2/Cys6 DNA-binding domain"/>
    <property type="match status" value="1"/>
</dbReference>
<dbReference type="OrthoDB" id="2571985at2759"/>
<dbReference type="PANTHER" id="PTHR47424:SF9">
    <property type="entry name" value="TAH-2"/>
    <property type="match status" value="1"/>
</dbReference>
<dbReference type="AlphaFoldDB" id="A0A3A2ZU84"/>
<feature type="region of interest" description="Disordered" evidence="5">
    <location>
        <begin position="38"/>
        <end position="143"/>
    </location>
</feature>
<name>A0A3A2ZU84_9EURO</name>
<keyword evidence="2" id="KW-0238">DNA-binding</keyword>
<gene>
    <name evidence="7" type="ORF">PHISCL_01790</name>
</gene>
<protein>
    <recommendedName>
        <fullName evidence="6">Zn(2)-C6 fungal-type domain-containing protein</fullName>
    </recommendedName>
</protein>
<evidence type="ECO:0000256" key="4">
    <source>
        <dbReference type="ARBA" id="ARBA00023242"/>
    </source>
</evidence>
<keyword evidence="3" id="KW-0804">Transcription</keyword>
<evidence type="ECO:0000256" key="5">
    <source>
        <dbReference type="SAM" id="MobiDB-lite"/>
    </source>
</evidence>
<dbReference type="InterPro" id="IPR001138">
    <property type="entry name" value="Zn2Cys6_DnaBD"/>
</dbReference>
<keyword evidence="4" id="KW-0539">Nucleus</keyword>
<dbReference type="GO" id="GO:0005634">
    <property type="term" value="C:nucleus"/>
    <property type="evidence" value="ECO:0007669"/>
    <property type="project" value="TreeGrafter"/>
</dbReference>
<dbReference type="PANTHER" id="PTHR47424">
    <property type="entry name" value="REGULATORY PROTEIN GAL4"/>
    <property type="match status" value="1"/>
</dbReference>
<proteinExistence type="predicted"/>
<sequence length="143" mass="16244">MPRPKVDERFRKRIAKACQYCRLTKQKCDGLIPCKNCQRRDRSDSCAYSPEQPNRRHRSRRKRMQIPTGLSQETIGSEVSDAVTNSSQKNEETRSSQSYQGNTFSNGQEVSVPGLSHVLYDNQGKVGGYSPVPQTIRYDADSQ</sequence>
<dbReference type="GO" id="GO:0000435">
    <property type="term" value="P:positive regulation of transcription from RNA polymerase II promoter by galactose"/>
    <property type="evidence" value="ECO:0007669"/>
    <property type="project" value="TreeGrafter"/>
</dbReference>